<evidence type="ECO:0000313" key="1">
    <source>
        <dbReference type="EMBL" id="KAJ8720429.1"/>
    </source>
</evidence>
<gene>
    <name evidence="1" type="ORF">PYW07_012472</name>
</gene>
<dbReference type="EMBL" id="JARGEI010000014">
    <property type="protein sequence ID" value="KAJ8720429.1"/>
    <property type="molecule type" value="Genomic_DNA"/>
</dbReference>
<accession>A0AAD7YMV6</accession>
<sequence>MQVNDAVACVVNNSSPEGHLPMDMTVQVSDHGNTGCPTTATLGETAQLTSDIIDTCMQVNDAVACVVNNSSPEGHLPMDMTVQVSDHGNTGCPTTATLGETAQLTSDIIDTCMQVNDAVACVINNSSPEGHLPMDMTVQVSDHGNTG</sequence>
<comment type="caution">
    <text evidence="1">The sequence shown here is derived from an EMBL/GenBank/DDBJ whole genome shotgun (WGS) entry which is preliminary data.</text>
</comment>
<protein>
    <submittedName>
        <fullName evidence="1">Uncharacterized protein</fullName>
    </submittedName>
</protein>
<name>A0AAD7YMV6_MYTSE</name>
<proteinExistence type="predicted"/>
<evidence type="ECO:0000313" key="2">
    <source>
        <dbReference type="Proteomes" id="UP001231518"/>
    </source>
</evidence>
<dbReference type="Proteomes" id="UP001231518">
    <property type="component" value="Chromosome 3"/>
</dbReference>
<organism evidence="1 2">
    <name type="scientific">Mythimna separata</name>
    <name type="common">Oriental armyworm</name>
    <name type="synonym">Pseudaletia separata</name>
    <dbReference type="NCBI Taxonomy" id="271217"/>
    <lineage>
        <taxon>Eukaryota</taxon>
        <taxon>Metazoa</taxon>
        <taxon>Ecdysozoa</taxon>
        <taxon>Arthropoda</taxon>
        <taxon>Hexapoda</taxon>
        <taxon>Insecta</taxon>
        <taxon>Pterygota</taxon>
        <taxon>Neoptera</taxon>
        <taxon>Endopterygota</taxon>
        <taxon>Lepidoptera</taxon>
        <taxon>Glossata</taxon>
        <taxon>Ditrysia</taxon>
        <taxon>Noctuoidea</taxon>
        <taxon>Noctuidae</taxon>
        <taxon>Noctuinae</taxon>
        <taxon>Hadenini</taxon>
        <taxon>Mythimna</taxon>
    </lineage>
</organism>
<keyword evidence="2" id="KW-1185">Reference proteome</keyword>
<dbReference type="AlphaFoldDB" id="A0AAD7YMV6"/>
<reference evidence="1" key="1">
    <citation type="submission" date="2023-03" db="EMBL/GenBank/DDBJ databases">
        <title>Chromosome-level genomes of two armyworms, Mythimna separata and Mythimna loreyi, provide insights into the biosynthesis and reception of sex pheromones.</title>
        <authorList>
            <person name="Zhao H."/>
        </authorList>
    </citation>
    <scope>NUCLEOTIDE SEQUENCE</scope>
    <source>
        <strain evidence="1">BeijingLab</strain>
        <tissue evidence="1">Pupa</tissue>
    </source>
</reference>